<reference evidence="2 3" key="1">
    <citation type="submission" date="2019-01" db="EMBL/GenBank/DDBJ databases">
        <title>Draft genome sequences of three monokaryotic isolates of the white-rot basidiomycete fungus Dichomitus squalens.</title>
        <authorList>
            <consortium name="DOE Joint Genome Institute"/>
            <person name="Lopez S.C."/>
            <person name="Andreopoulos B."/>
            <person name="Pangilinan J."/>
            <person name="Lipzen A."/>
            <person name="Riley R."/>
            <person name="Ahrendt S."/>
            <person name="Ng V."/>
            <person name="Barry K."/>
            <person name="Daum C."/>
            <person name="Grigoriev I.V."/>
            <person name="Hilden K.S."/>
            <person name="Makela M.R."/>
            <person name="de Vries R.P."/>
        </authorList>
    </citation>
    <scope>NUCLEOTIDE SEQUENCE [LARGE SCALE GENOMIC DNA]</scope>
    <source>
        <strain evidence="2 3">CBS 464.89</strain>
    </source>
</reference>
<dbReference type="AlphaFoldDB" id="A0A4Q9NVE4"/>
<evidence type="ECO:0000313" key="2">
    <source>
        <dbReference type="EMBL" id="TBU56912.1"/>
    </source>
</evidence>
<protein>
    <recommendedName>
        <fullName evidence="1">AB hydrolase-1 domain-containing protein</fullName>
    </recommendedName>
</protein>
<sequence length="366" mass="40634">MTSASGLHILSDSRAPGGSTDYTTLVLLHGNTIHGGTFVHLLPHAATHNARIVLVNRRDYPGATPYAPEERILLEGWSLRKYDVQTVKDNMALFMRHRAEELLTLLEELVRDGSVTRVSSSRTSGGIVVAGWSLGIVWMSALLAHISSSPRAAQLKPYLRRVVMYDPGSFMFNYPRPDDPYEPFLEPEAQESSADLLDWVSGYFAHGATVDALERREPMRYPLSSLRNVTLEDLEKMICATPGQIGGTDQMLVVGGHNSGFFGELWKRALELSPTENLNESANANDGWRGLGLHIVWCDRSVWECVHGVWGVQAEVAEAREKGRAVRDVTFTRIEGGNHFAHWDYPKETLAAMLRNDERLAVGVLG</sequence>
<name>A0A4Q9NVE4_9APHY</name>
<dbReference type="SUPFAM" id="SSF53474">
    <property type="entry name" value="alpha/beta-Hydrolases"/>
    <property type="match status" value="1"/>
</dbReference>
<gene>
    <name evidence="2" type="ORF">BD310DRAFT_949787</name>
</gene>
<keyword evidence="3" id="KW-1185">Reference proteome</keyword>
<dbReference type="Gene3D" id="3.40.50.1820">
    <property type="entry name" value="alpha/beta hydrolase"/>
    <property type="match status" value="1"/>
</dbReference>
<proteinExistence type="predicted"/>
<evidence type="ECO:0000259" key="1">
    <source>
        <dbReference type="Pfam" id="PF12697"/>
    </source>
</evidence>
<feature type="domain" description="AB hydrolase-1" evidence="1">
    <location>
        <begin position="25"/>
        <end position="351"/>
    </location>
</feature>
<dbReference type="InterPro" id="IPR029058">
    <property type="entry name" value="AB_hydrolase_fold"/>
</dbReference>
<dbReference type="EMBL" id="ML145144">
    <property type="protein sequence ID" value="TBU56912.1"/>
    <property type="molecule type" value="Genomic_DNA"/>
</dbReference>
<dbReference type="Proteomes" id="UP000292082">
    <property type="component" value="Unassembled WGS sequence"/>
</dbReference>
<dbReference type="InterPro" id="IPR000073">
    <property type="entry name" value="AB_hydrolase_1"/>
</dbReference>
<organism evidence="2 3">
    <name type="scientific">Dichomitus squalens</name>
    <dbReference type="NCBI Taxonomy" id="114155"/>
    <lineage>
        <taxon>Eukaryota</taxon>
        <taxon>Fungi</taxon>
        <taxon>Dikarya</taxon>
        <taxon>Basidiomycota</taxon>
        <taxon>Agaricomycotina</taxon>
        <taxon>Agaricomycetes</taxon>
        <taxon>Polyporales</taxon>
        <taxon>Polyporaceae</taxon>
        <taxon>Dichomitus</taxon>
    </lineage>
</organism>
<accession>A0A4Q9NVE4</accession>
<evidence type="ECO:0000313" key="3">
    <source>
        <dbReference type="Proteomes" id="UP000292082"/>
    </source>
</evidence>
<dbReference type="Pfam" id="PF12697">
    <property type="entry name" value="Abhydrolase_6"/>
    <property type="match status" value="1"/>
</dbReference>